<evidence type="ECO:0000256" key="4">
    <source>
        <dbReference type="ARBA" id="ARBA00022603"/>
    </source>
</evidence>
<dbReference type="FunFam" id="1.10.10.10:FF:000214">
    <property type="entry name" value="Methylated-DNA--protein-cysteine methyltransferase"/>
    <property type="match status" value="1"/>
</dbReference>
<evidence type="ECO:0000256" key="1">
    <source>
        <dbReference type="ARBA" id="ARBA00001286"/>
    </source>
</evidence>
<dbReference type="GO" id="GO:0032259">
    <property type="term" value="P:methylation"/>
    <property type="evidence" value="ECO:0007669"/>
    <property type="project" value="UniProtKB-KW"/>
</dbReference>
<comment type="subcellular location">
    <subcellularLocation>
        <location evidence="9">Cytoplasm</location>
    </subcellularLocation>
</comment>
<dbReference type="Pfam" id="PF01035">
    <property type="entry name" value="DNA_binding_1"/>
    <property type="match status" value="1"/>
</dbReference>
<keyword evidence="6 9" id="KW-0227">DNA damage</keyword>
<comment type="function">
    <text evidence="9">Involved in the cellular defense against the biological effects of O6-methylguanine (O6-MeG) and O4-methylthymine (O4-MeT) in DNA. Repairs the methylated nucleobase in DNA by stoichiometrically transferring the methyl group to a cysteine residue in the enzyme. This is a suicide reaction: the enzyme is irreversibly inactivated.</text>
</comment>
<feature type="domain" description="Methylated-DNA-[protein]-cysteine S-methyltransferase DNA binding" evidence="10">
    <location>
        <begin position="75"/>
        <end position="154"/>
    </location>
</feature>
<evidence type="ECO:0000259" key="10">
    <source>
        <dbReference type="Pfam" id="PF01035"/>
    </source>
</evidence>
<dbReference type="InterPro" id="IPR008332">
    <property type="entry name" value="MethylG_MeTrfase_N"/>
</dbReference>
<gene>
    <name evidence="12" type="ORF">A5677_17460</name>
</gene>
<comment type="miscellaneous">
    <text evidence="9">This enzyme catalyzes only one turnover and therefore is not strictly catalytic. According to one definition, an enzyme is a biocatalyst that acts repeatedly and over many reaction cycles.</text>
</comment>
<accession>A0A1B9DA71</accession>
<keyword evidence="3 9" id="KW-0963">Cytoplasm</keyword>
<comment type="caution">
    <text evidence="12">The sequence shown here is derived from an EMBL/GenBank/DDBJ whole genome shotgun (WGS) entry which is preliminary data.</text>
</comment>
<evidence type="ECO:0000256" key="2">
    <source>
        <dbReference type="ARBA" id="ARBA00008711"/>
    </source>
</evidence>
<dbReference type="PANTHER" id="PTHR10815">
    <property type="entry name" value="METHYLATED-DNA--PROTEIN-CYSTEINE METHYLTRANSFERASE"/>
    <property type="match status" value="1"/>
</dbReference>
<dbReference type="EC" id="2.1.1.63" evidence="9"/>
<comment type="catalytic activity">
    <reaction evidence="8 9">
        <text>a 6-O-methyl-2'-deoxyguanosine in DNA + L-cysteinyl-[protein] = S-methyl-L-cysteinyl-[protein] + a 2'-deoxyguanosine in DNA</text>
        <dbReference type="Rhea" id="RHEA:24000"/>
        <dbReference type="Rhea" id="RHEA-COMP:10131"/>
        <dbReference type="Rhea" id="RHEA-COMP:10132"/>
        <dbReference type="Rhea" id="RHEA-COMP:11367"/>
        <dbReference type="Rhea" id="RHEA-COMP:11368"/>
        <dbReference type="ChEBI" id="CHEBI:29950"/>
        <dbReference type="ChEBI" id="CHEBI:82612"/>
        <dbReference type="ChEBI" id="CHEBI:85445"/>
        <dbReference type="ChEBI" id="CHEBI:85448"/>
        <dbReference type="EC" id="2.1.1.63"/>
    </reaction>
</comment>
<evidence type="ECO:0000256" key="3">
    <source>
        <dbReference type="ARBA" id="ARBA00022490"/>
    </source>
</evidence>
<comment type="catalytic activity">
    <reaction evidence="1 9">
        <text>a 4-O-methyl-thymidine in DNA + L-cysteinyl-[protein] = a thymidine in DNA + S-methyl-L-cysteinyl-[protein]</text>
        <dbReference type="Rhea" id="RHEA:53428"/>
        <dbReference type="Rhea" id="RHEA-COMP:10131"/>
        <dbReference type="Rhea" id="RHEA-COMP:10132"/>
        <dbReference type="Rhea" id="RHEA-COMP:13555"/>
        <dbReference type="Rhea" id="RHEA-COMP:13556"/>
        <dbReference type="ChEBI" id="CHEBI:29950"/>
        <dbReference type="ChEBI" id="CHEBI:82612"/>
        <dbReference type="ChEBI" id="CHEBI:137386"/>
        <dbReference type="ChEBI" id="CHEBI:137387"/>
        <dbReference type="EC" id="2.1.1.63"/>
    </reaction>
</comment>
<comment type="similarity">
    <text evidence="2 9">Belongs to the MGMT family.</text>
</comment>
<evidence type="ECO:0000313" key="13">
    <source>
        <dbReference type="Proteomes" id="UP000092683"/>
    </source>
</evidence>
<name>A0A1B9DA71_MYCMA</name>
<keyword evidence="4 9" id="KW-0489">Methyltransferase</keyword>
<feature type="active site" description="Nucleophile; methyl group acceptor" evidence="9">
    <location>
        <position position="126"/>
    </location>
</feature>
<feature type="domain" description="Methylguanine DNA methyltransferase ribonuclease-like" evidence="11">
    <location>
        <begin position="4"/>
        <end position="71"/>
    </location>
</feature>
<keyword evidence="5 9" id="KW-0808">Transferase</keyword>
<evidence type="ECO:0000256" key="6">
    <source>
        <dbReference type="ARBA" id="ARBA00022763"/>
    </source>
</evidence>
<dbReference type="Gene3D" id="3.30.160.70">
    <property type="entry name" value="Methylated DNA-protein cysteine methyltransferase domain"/>
    <property type="match status" value="1"/>
</dbReference>
<dbReference type="InterPro" id="IPR023546">
    <property type="entry name" value="MGMT"/>
</dbReference>
<proteinExistence type="inferred from homology"/>
<dbReference type="CDD" id="cd06445">
    <property type="entry name" value="ATase"/>
    <property type="match status" value="1"/>
</dbReference>
<protein>
    <recommendedName>
        <fullName evidence="9">Methylated-DNA--protein-cysteine methyltransferase</fullName>
        <ecNumber evidence="9">2.1.1.63</ecNumber>
    </recommendedName>
    <alternativeName>
        <fullName evidence="9">6-O-methylguanine-DNA methyltransferase</fullName>
        <shortName evidence="9">MGMT</shortName>
    </alternativeName>
    <alternativeName>
        <fullName evidence="9">O-6-methylguanine-DNA-alkyltransferase</fullName>
    </alternativeName>
</protein>
<evidence type="ECO:0000256" key="8">
    <source>
        <dbReference type="ARBA" id="ARBA00049348"/>
    </source>
</evidence>
<dbReference type="OrthoDB" id="9802228at2"/>
<dbReference type="Pfam" id="PF02870">
    <property type="entry name" value="Methyltransf_1N"/>
    <property type="match status" value="1"/>
</dbReference>
<evidence type="ECO:0000256" key="9">
    <source>
        <dbReference type="HAMAP-Rule" id="MF_00772"/>
    </source>
</evidence>
<dbReference type="NCBIfam" id="TIGR00589">
    <property type="entry name" value="ogt"/>
    <property type="match status" value="1"/>
</dbReference>
<dbReference type="SUPFAM" id="SSF53155">
    <property type="entry name" value="Methylated DNA-protein cysteine methyltransferase domain"/>
    <property type="match status" value="1"/>
</dbReference>
<dbReference type="GO" id="GO:0005737">
    <property type="term" value="C:cytoplasm"/>
    <property type="evidence" value="ECO:0007669"/>
    <property type="project" value="UniProtKB-SubCell"/>
</dbReference>
<reference evidence="12 13" key="1">
    <citation type="submission" date="2016-06" db="EMBL/GenBank/DDBJ databases">
        <authorList>
            <person name="Kjaerup R.B."/>
            <person name="Dalgaard T.S."/>
            <person name="Juul-Madsen H.R."/>
        </authorList>
    </citation>
    <scope>NUCLEOTIDE SEQUENCE [LARGE SCALE GENOMIC DNA]</scope>
    <source>
        <strain evidence="12 13">E3012</strain>
    </source>
</reference>
<dbReference type="AlphaFoldDB" id="A0A1B9DA71"/>
<dbReference type="PROSITE" id="PS00374">
    <property type="entry name" value="MGMT"/>
    <property type="match status" value="1"/>
</dbReference>
<dbReference type="EMBL" id="MBEE01000085">
    <property type="protein sequence ID" value="OCB56959.1"/>
    <property type="molecule type" value="Genomic_DNA"/>
</dbReference>
<dbReference type="InterPro" id="IPR014048">
    <property type="entry name" value="MethylDNA_cys_MeTrfase_DNA-bd"/>
</dbReference>
<dbReference type="RefSeq" id="WP_065480551.1">
    <property type="nucleotide sequence ID" value="NZ_MBEE01000085.1"/>
</dbReference>
<dbReference type="InterPro" id="IPR036631">
    <property type="entry name" value="MGMT_N_sf"/>
</dbReference>
<dbReference type="InterPro" id="IPR036388">
    <property type="entry name" value="WH-like_DNA-bd_sf"/>
</dbReference>
<evidence type="ECO:0000313" key="12">
    <source>
        <dbReference type="EMBL" id="OCB56959.1"/>
    </source>
</evidence>
<dbReference type="GO" id="GO:0006307">
    <property type="term" value="P:DNA alkylation repair"/>
    <property type="evidence" value="ECO:0007669"/>
    <property type="project" value="UniProtKB-UniRule"/>
</dbReference>
<evidence type="ECO:0000256" key="7">
    <source>
        <dbReference type="ARBA" id="ARBA00023204"/>
    </source>
</evidence>
<dbReference type="InterPro" id="IPR036217">
    <property type="entry name" value="MethylDNA_cys_MeTrfase_DNAb"/>
</dbReference>
<dbReference type="GO" id="GO:0003908">
    <property type="term" value="F:methylated-DNA-[protein]-cysteine S-methyltransferase activity"/>
    <property type="evidence" value="ECO:0007669"/>
    <property type="project" value="UniProtKB-UniRule"/>
</dbReference>
<dbReference type="Gene3D" id="1.10.10.10">
    <property type="entry name" value="Winged helix-like DNA-binding domain superfamily/Winged helix DNA-binding domain"/>
    <property type="match status" value="1"/>
</dbReference>
<dbReference type="Proteomes" id="UP000092683">
    <property type="component" value="Unassembled WGS sequence"/>
</dbReference>
<evidence type="ECO:0000256" key="5">
    <source>
        <dbReference type="ARBA" id="ARBA00022679"/>
    </source>
</evidence>
<dbReference type="PANTHER" id="PTHR10815:SF5">
    <property type="entry name" value="METHYLATED-DNA--PROTEIN-CYSTEINE METHYLTRANSFERASE"/>
    <property type="match status" value="1"/>
</dbReference>
<dbReference type="SUPFAM" id="SSF46767">
    <property type="entry name" value="Methylated DNA-protein cysteine methyltransferase, C-terminal domain"/>
    <property type="match status" value="1"/>
</dbReference>
<keyword evidence="7 9" id="KW-0234">DNA repair</keyword>
<organism evidence="12 13">
    <name type="scientific">Mycobacterium malmoense</name>
    <dbReference type="NCBI Taxonomy" id="1780"/>
    <lineage>
        <taxon>Bacteria</taxon>
        <taxon>Bacillati</taxon>
        <taxon>Actinomycetota</taxon>
        <taxon>Actinomycetes</taxon>
        <taxon>Mycobacteriales</taxon>
        <taxon>Mycobacteriaceae</taxon>
        <taxon>Mycobacterium</taxon>
    </lineage>
</organism>
<dbReference type="HAMAP" id="MF_00772">
    <property type="entry name" value="OGT"/>
    <property type="match status" value="1"/>
</dbReference>
<sequence>MIEYRTIDSPIGPLTLAGQDSVLTMLRMVDQTYEPSRTGWTPNPAAFRAATEQLVAYFAGELTEFDFEFDLRGSEFQRRVWRALQTIPYGETRSYGEIAEQIGAAGSARAVGLANGHNPIAIVVPCHRVIGANGSLTGYGGGLDRKRTLLALERKRAWANAELTLFDQ</sequence>
<evidence type="ECO:0000259" key="11">
    <source>
        <dbReference type="Pfam" id="PF02870"/>
    </source>
</evidence>
<dbReference type="InterPro" id="IPR001497">
    <property type="entry name" value="MethylDNA_cys_MeTrfase_AS"/>
</dbReference>